<evidence type="ECO:0000259" key="1">
    <source>
        <dbReference type="SMART" id="SM00903"/>
    </source>
</evidence>
<sequence>MFYDTRINDHGLRHDPFKVLIAPRPIGWISSKSASGVSNLAPYSFFNAVAADPGLVMFSSDGHKDSVSNIEATGVFACSLVNYDLRDAMNKSSMPVGPDVNEFELAGITEAPCKLIDASYVAESPAALECRLLEIIPLNKYEGINSNNEMVLAEVIGIHIQDSFVNDGMLDAVQLNQLGRLGYMDYAAINEVFTLNRPES</sequence>
<dbReference type="GO" id="GO:0010181">
    <property type="term" value="F:FMN binding"/>
    <property type="evidence" value="ECO:0007669"/>
    <property type="project" value="InterPro"/>
</dbReference>
<organism evidence="2 3">
    <name type="scientific">Cohaesibacter celericrescens</name>
    <dbReference type="NCBI Taxonomy" id="2067669"/>
    <lineage>
        <taxon>Bacteria</taxon>
        <taxon>Pseudomonadati</taxon>
        <taxon>Pseudomonadota</taxon>
        <taxon>Alphaproteobacteria</taxon>
        <taxon>Hyphomicrobiales</taxon>
        <taxon>Cohaesibacteraceae</taxon>
    </lineage>
</organism>
<accession>A0A2N5XW45</accession>
<reference evidence="2 3" key="1">
    <citation type="submission" date="2018-01" db="EMBL/GenBank/DDBJ databases">
        <title>The draft genome sequence of Cohaesibacter sp. H1304.</title>
        <authorList>
            <person name="Wang N.-N."/>
            <person name="Du Z.-J."/>
        </authorList>
    </citation>
    <scope>NUCLEOTIDE SEQUENCE [LARGE SCALE GENOMIC DNA]</scope>
    <source>
        <strain evidence="2 3">H1304</strain>
    </source>
</reference>
<gene>
    <name evidence="2" type="ORF">C0081_00200</name>
</gene>
<dbReference type="RefSeq" id="WP_101531794.1">
    <property type="nucleotide sequence ID" value="NZ_JBFHIU010000011.1"/>
</dbReference>
<dbReference type="InterPro" id="IPR012349">
    <property type="entry name" value="Split_barrel_FMN-bd"/>
</dbReference>
<dbReference type="Proteomes" id="UP000234881">
    <property type="component" value="Unassembled WGS sequence"/>
</dbReference>
<dbReference type="Pfam" id="PF01613">
    <property type="entry name" value="Flavin_Reduct"/>
    <property type="match status" value="1"/>
</dbReference>
<proteinExistence type="predicted"/>
<protein>
    <submittedName>
        <fullName evidence="2">Flavin reductase</fullName>
    </submittedName>
</protein>
<dbReference type="EMBL" id="PKUQ01000001">
    <property type="protein sequence ID" value="PLW78709.1"/>
    <property type="molecule type" value="Genomic_DNA"/>
</dbReference>
<name>A0A2N5XW45_9HYPH</name>
<dbReference type="InterPro" id="IPR002563">
    <property type="entry name" value="Flavin_Rdtase-like_dom"/>
</dbReference>
<dbReference type="AlphaFoldDB" id="A0A2N5XW45"/>
<dbReference type="Gene3D" id="2.30.110.10">
    <property type="entry name" value="Electron Transport, Fmn-binding Protein, Chain A"/>
    <property type="match status" value="1"/>
</dbReference>
<dbReference type="PANTHER" id="PTHR43812:SF2">
    <property type="entry name" value="FLAVIN REDUCTASE LIKE DOMAIN-CONTAINING PROTEIN"/>
    <property type="match status" value="1"/>
</dbReference>
<evidence type="ECO:0000313" key="3">
    <source>
        <dbReference type="Proteomes" id="UP000234881"/>
    </source>
</evidence>
<feature type="domain" description="Flavin reductase like" evidence="1">
    <location>
        <begin position="19"/>
        <end position="172"/>
    </location>
</feature>
<keyword evidence="3" id="KW-1185">Reference proteome</keyword>
<comment type="caution">
    <text evidence="2">The sequence shown here is derived from an EMBL/GenBank/DDBJ whole genome shotgun (WGS) entry which is preliminary data.</text>
</comment>
<dbReference type="GO" id="GO:0016646">
    <property type="term" value="F:oxidoreductase activity, acting on the CH-NH group of donors, NAD or NADP as acceptor"/>
    <property type="evidence" value="ECO:0007669"/>
    <property type="project" value="UniProtKB-ARBA"/>
</dbReference>
<evidence type="ECO:0000313" key="2">
    <source>
        <dbReference type="EMBL" id="PLW78709.1"/>
    </source>
</evidence>
<dbReference type="PANTHER" id="PTHR43812">
    <property type="entry name" value="BLR2425 PROTEIN"/>
    <property type="match status" value="1"/>
</dbReference>
<dbReference type="SMART" id="SM00903">
    <property type="entry name" value="Flavin_Reduct"/>
    <property type="match status" value="1"/>
</dbReference>
<dbReference type="OrthoDB" id="9783347at2"/>
<dbReference type="SUPFAM" id="SSF50475">
    <property type="entry name" value="FMN-binding split barrel"/>
    <property type="match status" value="1"/>
</dbReference>